<dbReference type="Gene3D" id="2.60.120.10">
    <property type="entry name" value="Jelly Rolls"/>
    <property type="match status" value="1"/>
</dbReference>
<dbReference type="RefSeq" id="WP_078236282.1">
    <property type="nucleotide sequence ID" value="NZ_MUYA01000003.1"/>
</dbReference>
<dbReference type="InterPro" id="IPR050397">
    <property type="entry name" value="Env_Response_Regulators"/>
</dbReference>
<dbReference type="GO" id="GO:0003700">
    <property type="term" value="F:DNA-binding transcription factor activity"/>
    <property type="evidence" value="ECO:0007669"/>
    <property type="project" value="TreeGrafter"/>
</dbReference>
<sequence length="199" mass="23157">MNENQIYPESLNACKLTNLHRMSKGMVVYQQGQTAQGFYFIKQGLVGLFHTLDNGKECLARVDKQGDYFGFRTLFGLGDSQYHCCAKVLIEADIIQIRPDNLDKFWDQNVVFNKMLMQTLANELKDAEERLAKSAYLNTLDRIADSLHFLTTNFPHYNWTYREIAEYAGCETETAIRMSKKLKQNHLFNDVLPRQRKKE</sequence>
<dbReference type="InterPro" id="IPR018490">
    <property type="entry name" value="cNMP-bd_dom_sf"/>
</dbReference>
<proteinExistence type="predicted"/>
<gene>
    <name evidence="2" type="ORF">B0187_02150</name>
</gene>
<dbReference type="SUPFAM" id="SSF51206">
    <property type="entry name" value="cAMP-binding domain-like"/>
    <property type="match status" value="1"/>
</dbReference>
<comment type="caution">
    <text evidence="2">The sequence shown here is derived from an EMBL/GenBank/DDBJ whole genome shotgun (WGS) entry which is preliminary data.</text>
</comment>
<evidence type="ECO:0000313" key="3">
    <source>
        <dbReference type="Proteomes" id="UP000190867"/>
    </source>
</evidence>
<accession>A0A1T0AUD1</accession>
<dbReference type="EMBL" id="MUYA01000003">
    <property type="protein sequence ID" value="OOS00365.1"/>
    <property type="molecule type" value="Genomic_DNA"/>
</dbReference>
<dbReference type="OrthoDB" id="6622916at2"/>
<dbReference type="InterPro" id="IPR000595">
    <property type="entry name" value="cNMP-bd_dom"/>
</dbReference>
<evidence type="ECO:0000313" key="2">
    <source>
        <dbReference type="EMBL" id="OOS00365.1"/>
    </source>
</evidence>
<protein>
    <submittedName>
        <fullName evidence="2">Cyclic nucleotide-binding protein</fullName>
    </submittedName>
</protein>
<dbReference type="PANTHER" id="PTHR24567:SF74">
    <property type="entry name" value="HTH-TYPE TRANSCRIPTIONAL REGULATOR ARCR"/>
    <property type="match status" value="1"/>
</dbReference>
<organism evidence="2 3">
    <name type="scientific">Haemophilus paracuniculus</name>
    <dbReference type="NCBI Taxonomy" id="734"/>
    <lineage>
        <taxon>Bacteria</taxon>
        <taxon>Pseudomonadati</taxon>
        <taxon>Pseudomonadota</taxon>
        <taxon>Gammaproteobacteria</taxon>
        <taxon>Pasteurellales</taxon>
        <taxon>Pasteurellaceae</taxon>
        <taxon>Haemophilus</taxon>
    </lineage>
</organism>
<name>A0A1T0AUD1_9PAST</name>
<dbReference type="STRING" id="734.B0187_02150"/>
<dbReference type="Pfam" id="PF00027">
    <property type="entry name" value="cNMP_binding"/>
    <property type="match status" value="1"/>
</dbReference>
<dbReference type="InterPro" id="IPR014710">
    <property type="entry name" value="RmlC-like_jellyroll"/>
</dbReference>
<dbReference type="SMART" id="SM00100">
    <property type="entry name" value="cNMP"/>
    <property type="match status" value="1"/>
</dbReference>
<dbReference type="Proteomes" id="UP000190867">
    <property type="component" value="Unassembled WGS sequence"/>
</dbReference>
<dbReference type="PROSITE" id="PS50042">
    <property type="entry name" value="CNMP_BINDING_3"/>
    <property type="match status" value="1"/>
</dbReference>
<dbReference type="GO" id="GO:0005829">
    <property type="term" value="C:cytosol"/>
    <property type="evidence" value="ECO:0007669"/>
    <property type="project" value="TreeGrafter"/>
</dbReference>
<dbReference type="AlphaFoldDB" id="A0A1T0AUD1"/>
<keyword evidence="3" id="KW-1185">Reference proteome</keyword>
<dbReference type="PANTHER" id="PTHR24567">
    <property type="entry name" value="CRP FAMILY TRANSCRIPTIONAL REGULATORY PROTEIN"/>
    <property type="match status" value="1"/>
</dbReference>
<feature type="domain" description="Cyclic nucleotide-binding" evidence="1">
    <location>
        <begin position="22"/>
        <end position="70"/>
    </location>
</feature>
<reference evidence="2 3" key="1">
    <citation type="submission" date="2017-02" db="EMBL/GenBank/DDBJ databases">
        <title>Draft genome sequence of Haemophilus paracuniculus CCUG 43573 type strain.</title>
        <authorList>
            <person name="Engstrom-Jakobsson H."/>
            <person name="Salva-Serra F."/>
            <person name="Thorell K."/>
            <person name="Gonzales-Siles L."/>
            <person name="Karlsson R."/>
            <person name="Boulund F."/>
            <person name="Engstrand L."/>
            <person name="Kristiansson E."/>
            <person name="Moore E."/>
        </authorList>
    </citation>
    <scope>NUCLEOTIDE SEQUENCE [LARGE SCALE GENOMIC DNA]</scope>
    <source>
        <strain evidence="2 3">CCUG 43573</strain>
    </source>
</reference>
<evidence type="ECO:0000259" key="1">
    <source>
        <dbReference type="PROSITE" id="PS50042"/>
    </source>
</evidence>
<dbReference type="CDD" id="cd00038">
    <property type="entry name" value="CAP_ED"/>
    <property type="match status" value="1"/>
</dbReference>